<comment type="PTM">
    <text evidence="14">Proteolytically cleaved before the transmembrane segment to yield the secreted ectodomain incorporated in the zona pellucida.</text>
</comment>
<comment type="subcellular location">
    <subcellularLocation>
        <location evidence="1">Secreted</location>
        <location evidence="1">Extracellular space</location>
        <location evidence="1">Extracellular matrix</location>
    </subcellularLocation>
    <subcellularLocation>
        <location evidence="14">Zona pellucida</location>
    </subcellularLocation>
    <subcellularLocation>
        <location evidence="14">Cell membrane</location>
        <topology evidence="14">Single-pass type I membrane protein</topology>
    </subcellularLocation>
</comment>
<name>A0A8C7HI50_ONCKI</name>
<keyword evidence="4 14" id="KW-1003">Cell membrane</keyword>
<dbReference type="PANTHER" id="PTHR11576:SF2">
    <property type="entry name" value="ZONA PELLUCIDA SPERM-BINDING PROTEIN 3"/>
    <property type="match status" value="1"/>
</dbReference>
<dbReference type="InterPro" id="IPR055356">
    <property type="entry name" value="ZP-N"/>
</dbReference>
<dbReference type="Ensembl" id="ENSOKIT00005062209.1">
    <property type="protein sequence ID" value="ENSOKIP00005058524.1"/>
    <property type="gene ID" value="ENSOKIG00005024431.1"/>
</dbReference>
<dbReference type="FunFam" id="2.60.40.3210:FF:000001">
    <property type="entry name" value="Zona pellucida sperm-binding protein 3"/>
    <property type="match status" value="1"/>
</dbReference>
<evidence type="ECO:0000256" key="13">
    <source>
        <dbReference type="ARBA" id="ARBA00023180"/>
    </source>
</evidence>
<proteinExistence type="inferred from homology"/>
<dbReference type="InterPro" id="IPR055355">
    <property type="entry name" value="ZP-C"/>
</dbReference>
<dbReference type="GO" id="GO:0032190">
    <property type="term" value="F:acrosin binding"/>
    <property type="evidence" value="ECO:0007669"/>
    <property type="project" value="TreeGrafter"/>
</dbReference>
<dbReference type="FunFam" id="2.60.40.4100:FF:000002">
    <property type="entry name" value="Zona pellucida sperm-binding protein 3"/>
    <property type="match status" value="1"/>
</dbReference>
<dbReference type="Pfam" id="PF00100">
    <property type="entry name" value="Zona_pellucida"/>
    <property type="match status" value="1"/>
</dbReference>
<dbReference type="GeneTree" id="ENSGT01030000234567"/>
<accession>A0A8C7HI50</accession>
<dbReference type="Proteomes" id="UP000694557">
    <property type="component" value="Unassembled WGS sequence"/>
</dbReference>
<keyword evidence="10" id="KW-1133">Transmembrane helix</keyword>
<feature type="chain" id="PRO_5034468469" description="Zona pellucida sperm-binding protein 3" evidence="14">
    <location>
        <begin position="17"/>
        <end position="436"/>
    </location>
</feature>
<comment type="similarity">
    <text evidence="2 14">Belongs to the ZP domain family. ZPC subfamily.</text>
</comment>
<evidence type="ECO:0000256" key="14">
    <source>
        <dbReference type="RuleBase" id="RU367066"/>
    </source>
</evidence>
<dbReference type="InterPro" id="IPR048290">
    <property type="entry name" value="ZP_chr"/>
</dbReference>
<evidence type="ECO:0000313" key="17">
    <source>
        <dbReference type="Proteomes" id="UP000694557"/>
    </source>
</evidence>
<dbReference type="GO" id="GO:0035804">
    <property type="term" value="F:structural constituent of egg coat"/>
    <property type="evidence" value="ECO:0007669"/>
    <property type="project" value="UniProtKB-UniRule"/>
</dbReference>
<dbReference type="GO" id="GO:2000344">
    <property type="term" value="P:positive regulation of acrosome reaction"/>
    <property type="evidence" value="ECO:0007669"/>
    <property type="project" value="UniProtKB-UniRule"/>
</dbReference>
<dbReference type="Gene3D" id="2.60.40.3210">
    <property type="entry name" value="Zona pellucida, ZP-N domain"/>
    <property type="match status" value="1"/>
</dbReference>
<keyword evidence="13" id="KW-0325">Glycoprotein</keyword>
<dbReference type="AlphaFoldDB" id="A0A8C7HI50"/>
<evidence type="ECO:0000256" key="7">
    <source>
        <dbReference type="ARBA" id="ARBA00022685"/>
    </source>
</evidence>
<keyword evidence="5 14" id="KW-0964">Secreted</keyword>
<sequence length="436" mass="49085">MALYITFLLLLTFGCAATVQQLYREAESRSQVAHAPGRLVQQYRPVQEPARFQPRPVQWPTRVQTPQPQNPLLQSKQTFNEPLTWRYPEDPVKEVQLAIDEQRPLPVPASSIAVQCGETAARVEVKRDLLGIGQLIHPADLTLGGCAVTGEDASAQVLIFVTELHECGSTLTMTEDSLVYVFTLRYTPATLGSSPIVRTREVVVWVECRYQRNHYVSSDSVKPTWNPYASTKVAEELLYFSLRLMTDNWQLERPSKEHVLGDNINFEASVVQFFHVPLRVFVDNCVATVIPNANTVPRYTFIGNRGCLVDTKLTGSRSQFIPRTMDDTLQFQIEAFRFHVVNTGSLYITCLLKATTASSPIDHENKACSFSNGWREASKKDQVCGCCDTDCGMRREPDPGTCALQSSVCHSWTKMCFRWEQEASIGPLDIKEKLLD</sequence>
<keyword evidence="17" id="KW-1185">Reference proteome</keyword>
<dbReference type="PROSITE" id="PS51034">
    <property type="entry name" value="ZP_2"/>
    <property type="match status" value="1"/>
</dbReference>
<dbReference type="PRINTS" id="PR00023">
    <property type="entry name" value="ZPELLUCIDA"/>
</dbReference>
<evidence type="ECO:0000313" key="16">
    <source>
        <dbReference type="Ensembl" id="ENSOKIP00005058524.1"/>
    </source>
</evidence>
<reference evidence="16" key="2">
    <citation type="submission" date="2025-09" db="UniProtKB">
        <authorList>
            <consortium name="Ensembl"/>
        </authorList>
    </citation>
    <scope>IDENTIFICATION</scope>
</reference>
<keyword evidence="7 14" id="KW-0165">Cleavage on pair of basic residues</keyword>
<evidence type="ECO:0000256" key="10">
    <source>
        <dbReference type="ARBA" id="ARBA00022989"/>
    </source>
</evidence>
<dbReference type="GO" id="GO:0007339">
    <property type="term" value="P:binding of sperm to zona pellucida"/>
    <property type="evidence" value="ECO:0007669"/>
    <property type="project" value="UniProtKB-UniRule"/>
</dbReference>
<dbReference type="SMART" id="SM00241">
    <property type="entry name" value="ZP"/>
    <property type="match status" value="1"/>
</dbReference>
<dbReference type="PANTHER" id="PTHR11576">
    <property type="entry name" value="ZONA PELLUCIDA SPERM-BINDING PROTEIN 3"/>
    <property type="match status" value="1"/>
</dbReference>
<evidence type="ECO:0000256" key="6">
    <source>
        <dbReference type="ARBA" id="ARBA00022530"/>
    </source>
</evidence>
<dbReference type="Gene3D" id="2.60.40.4100">
    <property type="entry name" value="Zona pellucida, ZP-C domain"/>
    <property type="match status" value="1"/>
</dbReference>
<feature type="domain" description="ZP" evidence="15">
    <location>
        <begin position="115"/>
        <end position="375"/>
    </location>
</feature>
<dbReference type="InterPro" id="IPR042235">
    <property type="entry name" value="ZP-C_dom"/>
</dbReference>
<dbReference type="GO" id="GO:0035805">
    <property type="term" value="C:egg coat"/>
    <property type="evidence" value="ECO:0007669"/>
    <property type="project" value="UniProtKB-SubCell"/>
</dbReference>
<evidence type="ECO:0000256" key="5">
    <source>
        <dbReference type="ARBA" id="ARBA00022525"/>
    </source>
</evidence>
<organism evidence="16 17">
    <name type="scientific">Oncorhynchus kisutch</name>
    <name type="common">Coho salmon</name>
    <name type="synonym">Salmo kisutch</name>
    <dbReference type="NCBI Taxonomy" id="8019"/>
    <lineage>
        <taxon>Eukaryota</taxon>
        <taxon>Metazoa</taxon>
        <taxon>Chordata</taxon>
        <taxon>Craniata</taxon>
        <taxon>Vertebrata</taxon>
        <taxon>Euteleostomi</taxon>
        <taxon>Actinopterygii</taxon>
        <taxon>Neopterygii</taxon>
        <taxon>Teleostei</taxon>
        <taxon>Protacanthopterygii</taxon>
        <taxon>Salmoniformes</taxon>
        <taxon>Salmonidae</taxon>
        <taxon>Salmoninae</taxon>
        <taxon>Oncorhynchus</taxon>
    </lineage>
</organism>
<feature type="signal peptide" evidence="14">
    <location>
        <begin position="1"/>
        <end position="16"/>
    </location>
</feature>
<evidence type="ECO:0000256" key="4">
    <source>
        <dbReference type="ARBA" id="ARBA00022475"/>
    </source>
</evidence>
<comment type="domain">
    <text evidence="14">The ZP domain is involved in the polymerization of the ZP proteins to form the zona pellucida.</text>
</comment>
<evidence type="ECO:0000256" key="11">
    <source>
        <dbReference type="ARBA" id="ARBA00023136"/>
    </source>
</evidence>
<comment type="function">
    <text evidence="14">Component of the zona pellucida, an extracellular matrix surrounding oocytes which mediates sperm binding, induction of the acrosome reaction and prevents post-fertilization polyspermy. The zona pellucida is composed of 3 to 4 glycoproteins, ZP1, ZP2, ZP3, and ZP4. ZP3 is essential for sperm binding and zona matrix formation.</text>
</comment>
<evidence type="ECO:0000256" key="2">
    <source>
        <dbReference type="ARBA" id="ARBA00006735"/>
    </source>
</evidence>
<keyword evidence="8" id="KW-0812">Transmembrane</keyword>
<dbReference type="InterPro" id="IPR001507">
    <property type="entry name" value="ZP_dom"/>
</dbReference>
<evidence type="ECO:0000256" key="12">
    <source>
        <dbReference type="ARBA" id="ARBA00023157"/>
    </source>
</evidence>
<evidence type="ECO:0000256" key="8">
    <source>
        <dbReference type="ARBA" id="ARBA00022692"/>
    </source>
</evidence>
<dbReference type="GO" id="GO:0005886">
    <property type="term" value="C:plasma membrane"/>
    <property type="evidence" value="ECO:0007669"/>
    <property type="project" value="UniProtKB-SubCell"/>
</dbReference>
<evidence type="ECO:0000259" key="15">
    <source>
        <dbReference type="PROSITE" id="PS51034"/>
    </source>
</evidence>
<keyword evidence="6 14" id="KW-0272">Extracellular matrix</keyword>
<keyword evidence="9 14" id="KW-0732">Signal</keyword>
<reference evidence="16" key="1">
    <citation type="submission" date="2025-08" db="UniProtKB">
        <authorList>
            <consortium name="Ensembl"/>
        </authorList>
    </citation>
    <scope>IDENTIFICATION</scope>
</reference>
<evidence type="ECO:0000256" key="1">
    <source>
        <dbReference type="ARBA" id="ARBA00004498"/>
    </source>
</evidence>
<keyword evidence="12 14" id="KW-1015">Disulfide bond</keyword>
<protein>
    <recommendedName>
        <fullName evidence="3 14">Zona pellucida sperm-binding protein 3</fullName>
    </recommendedName>
</protein>
<dbReference type="Pfam" id="PF23344">
    <property type="entry name" value="ZP-N"/>
    <property type="match status" value="1"/>
</dbReference>
<evidence type="ECO:0000256" key="3">
    <source>
        <dbReference type="ARBA" id="ARBA00017980"/>
    </source>
</evidence>
<gene>
    <name evidence="16" type="primary">LOC109897449</name>
</gene>
<keyword evidence="11" id="KW-0472">Membrane</keyword>
<dbReference type="GO" id="GO:0035803">
    <property type="term" value="P:egg coat formation"/>
    <property type="evidence" value="ECO:0007669"/>
    <property type="project" value="UniProtKB-UniRule"/>
</dbReference>
<evidence type="ECO:0000256" key="9">
    <source>
        <dbReference type="ARBA" id="ARBA00022729"/>
    </source>
</evidence>